<dbReference type="GO" id="GO:0005886">
    <property type="term" value="C:plasma membrane"/>
    <property type="evidence" value="ECO:0007669"/>
    <property type="project" value="UniProtKB-SubCell"/>
</dbReference>
<evidence type="ECO:0000256" key="2">
    <source>
        <dbReference type="ARBA" id="ARBA00009819"/>
    </source>
</evidence>
<dbReference type="Proteomes" id="UP000886829">
    <property type="component" value="Unassembled WGS sequence"/>
</dbReference>
<keyword evidence="3" id="KW-0813">Transport</keyword>
<dbReference type="GO" id="GO:0070069">
    <property type="term" value="C:cytochrome complex"/>
    <property type="evidence" value="ECO:0007669"/>
    <property type="project" value="InterPro"/>
</dbReference>
<dbReference type="PANTHER" id="PTHR30365">
    <property type="entry name" value="CYTOCHROME D UBIQUINOL OXIDASE"/>
    <property type="match status" value="1"/>
</dbReference>
<keyword evidence="8" id="KW-0479">Metal-binding</keyword>
<dbReference type="GO" id="GO:0016682">
    <property type="term" value="F:oxidoreductase activity, acting on diphenols and related substances as donors, oxygen as acceptor"/>
    <property type="evidence" value="ECO:0007669"/>
    <property type="project" value="TreeGrafter"/>
</dbReference>
<organism evidence="15 16">
    <name type="scientific">Candidatus Anaerobiospirillum pullistercoris</name>
    <dbReference type="NCBI Taxonomy" id="2838452"/>
    <lineage>
        <taxon>Bacteria</taxon>
        <taxon>Pseudomonadati</taxon>
        <taxon>Pseudomonadota</taxon>
        <taxon>Gammaproteobacteria</taxon>
        <taxon>Aeromonadales</taxon>
        <taxon>Succinivibrionaceae</taxon>
        <taxon>Anaerobiospirillum</taxon>
    </lineage>
</organism>
<feature type="transmembrane region" description="Helical" evidence="14">
    <location>
        <begin position="186"/>
        <end position="210"/>
    </location>
</feature>
<dbReference type="GO" id="GO:0019646">
    <property type="term" value="P:aerobic electron transport chain"/>
    <property type="evidence" value="ECO:0007669"/>
    <property type="project" value="InterPro"/>
</dbReference>
<evidence type="ECO:0000256" key="11">
    <source>
        <dbReference type="ARBA" id="ARBA00023004"/>
    </source>
</evidence>
<evidence type="ECO:0000256" key="1">
    <source>
        <dbReference type="ARBA" id="ARBA00004429"/>
    </source>
</evidence>
<feature type="transmembrane region" description="Helical" evidence="14">
    <location>
        <begin position="474"/>
        <end position="491"/>
    </location>
</feature>
<comment type="subcellular location">
    <subcellularLocation>
        <location evidence="1">Cell inner membrane</location>
        <topology evidence="1">Multi-pass membrane protein</topology>
    </subcellularLocation>
</comment>
<evidence type="ECO:0000256" key="8">
    <source>
        <dbReference type="ARBA" id="ARBA00022723"/>
    </source>
</evidence>
<evidence type="ECO:0000256" key="4">
    <source>
        <dbReference type="ARBA" id="ARBA00022475"/>
    </source>
</evidence>
<dbReference type="GO" id="GO:0046872">
    <property type="term" value="F:metal ion binding"/>
    <property type="evidence" value="ECO:0007669"/>
    <property type="project" value="UniProtKB-KW"/>
</dbReference>
<feature type="transmembrane region" description="Helical" evidence="14">
    <location>
        <begin position="20"/>
        <end position="44"/>
    </location>
</feature>
<dbReference type="EMBL" id="DXEV01000087">
    <property type="protein sequence ID" value="HIX56690.1"/>
    <property type="molecule type" value="Genomic_DNA"/>
</dbReference>
<keyword evidence="15" id="KW-0560">Oxidoreductase</keyword>
<feature type="compositionally biased region" description="Basic and acidic residues" evidence="13">
    <location>
        <begin position="651"/>
        <end position="664"/>
    </location>
</feature>
<comment type="similarity">
    <text evidence="2">Belongs to the cytochrome ubiquinol oxidase subunit 1 family.</text>
</comment>
<dbReference type="EC" id="1.10.3.-" evidence="15"/>
<keyword evidence="5" id="KW-0997">Cell inner membrane</keyword>
<evidence type="ECO:0000256" key="14">
    <source>
        <dbReference type="SAM" id="Phobius"/>
    </source>
</evidence>
<evidence type="ECO:0000256" key="6">
    <source>
        <dbReference type="ARBA" id="ARBA00022617"/>
    </source>
</evidence>
<evidence type="ECO:0000256" key="12">
    <source>
        <dbReference type="ARBA" id="ARBA00023136"/>
    </source>
</evidence>
<evidence type="ECO:0000313" key="15">
    <source>
        <dbReference type="EMBL" id="HIX56690.1"/>
    </source>
</evidence>
<protein>
    <submittedName>
        <fullName evidence="15">Cytochrome ubiquinol oxidase subunit I</fullName>
        <ecNumber evidence="15">1.10.3.-</ecNumber>
    </submittedName>
</protein>
<evidence type="ECO:0000256" key="9">
    <source>
        <dbReference type="ARBA" id="ARBA00022982"/>
    </source>
</evidence>
<feature type="compositionally biased region" description="Low complexity" evidence="13">
    <location>
        <begin position="535"/>
        <end position="554"/>
    </location>
</feature>
<feature type="transmembrane region" description="Helical" evidence="14">
    <location>
        <begin position="425"/>
        <end position="447"/>
    </location>
</feature>
<feature type="transmembrane region" description="Helical" evidence="14">
    <location>
        <begin position="390"/>
        <end position="413"/>
    </location>
</feature>
<evidence type="ECO:0000256" key="3">
    <source>
        <dbReference type="ARBA" id="ARBA00022448"/>
    </source>
</evidence>
<gene>
    <name evidence="15" type="ORF">H9850_04365</name>
</gene>
<feature type="compositionally biased region" description="Pro residues" evidence="13">
    <location>
        <begin position="517"/>
        <end position="527"/>
    </location>
</feature>
<accession>A0A9D1WCK3</accession>
<keyword evidence="4" id="KW-1003">Cell membrane</keyword>
<feature type="transmembrane region" description="Helical" evidence="14">
    <location>
        <begin position="95"/>
        <end position="117"/>
    </location>
</feature>
<keyword evidence="7 14" id="KW-0812">Transmembrane</keyword>
<sequence>MVNELMVELSRWQFAATSLYHFIFVPLTLGISWLVFIMELVYVATNKVIYRDMAKFWGKLFAINFAIGVATGITLEFEFGTNWSNYSHYVGDIFGAPLALEGLMAFFLESTFIGLMFTGWSRFSKKTHLLITFLTALGSNLSAMWILIANGWMQYPEFAVFSPERMRMEMVDFWGLVFSEVAQVKFLHTVTAGYTTAAFFVIGVSAFLMLKRKSLQFAKRSMTIAIVFALCAMGGSGLSGDLSALSVTAHQPAKLAAMEAEYETQEPPASWSIFAIPNESEMENYVSLRVPALLGLIATHSLDTEVQGLRDIVAQNEQRVRSGLIANRALTELRAGNVTEENMDTFKAHQEDLGYGLLLVEHAQDPLNPTEEEIKITARESVPPVFITYYAFRVMIGIIGVLGLLALGAAFFLWYKRDLHTRTKLLKVLVYAIPLPFIACEAGWIVAEIGRQPWAIQDILPTFLATSTLSPWDVGLSLICFIGIYTILLLIEMKLMVRAIKLGPTLTDPEPDGKGYPPLPPTPPAPAAPEKSEAATEAVAEAAPAADAAPAAEAPKAEEAKAEEPKTEAEAEKPAEAPKAEEPKAEELKAEAEAEKPAEAPKAEEPKADEPKAEEPKAEAVAEAEKPADEPKPKTAKRERSTKKSSANKGAKADAEADNVEVSK</sequence>
<feature type="region of interest" description="Disordered" evidence="13">
    <location>
        <begin position="506"/>
        <end position="664"/>
    </location>
</feature>
<evidence type="ECO:0000256" key="13">
    <source>
        <dbReference type="SAM" id="MobiDB-lite"/>
    </source>
</evidence>
<comment type="caution">
    <text evidence="15">The sequence shown here is derived from an EMBL/GenBank/DDBJ whole genome shotgun (WGS) entry which is preliminary data.</text>
</comment>
<dbReference type="AlphaFoldDB" id="A0A9D1WCK3"/>
<feature type="compositionally biased region" description="Basic and acidic residues" evidence="13">
    <location>
        <begin position="555"/>
        <end position="639"/>
    </location>
</feature>
<reference evidence="15" key="1">
    <citation type="journal article" date="2021" name="PeerJ">
        <title>Extensive microbial diversity within the chicken gut microbiome revealed by metagenomics and culture.</title>
        <authorList>
            <person name="Gilroy R."/>
            <person name="Ravi A."/>
            <person name="Getino M."/>
            <person name="Pursley I."/>
            <person name="Horton D.L."/>
            <person name="Alikhan N.F."/>
            <person name="Baker D."/>
            <person name="Gharbi K."/>
            <person name="Hall N."/>
            <person name="Watson M."/>
            <person name="Adriaenssens E.M."/>
            <person name="Foster-Nyarko E."/>
            <person name="Jarju S."/>
            <person name="Secka A."/>
            <person name="Antonio M."/>
            <person name="Oren A."/>
            <person name="Chaudhuri R.R."/>
            <person name="La Ragione R."/>
            <person name="Hildebrand F."/>
            <person name="Pallen M.J."/>
        </authorList>
    </citation>
    <scope>NUCLEOTIDE SEQUENCE</scope>
    <source>
        <strain evidence="15">USASDec5-558</strain>
    </source>
</reference>
<keyword evidence="6" id="KW-0349">Heme</keyword>
<keyword evidence="11" id="KW-0408">Iron</keyword>
<dbReference type="Pfam" id="PF01654">
    <property type="entry name" value="Cyt_bd_oxida_I"/>
    <property type="match status" value="1"/>
</dbReference>
<reference evidence="15" key="2">
    <citation type="submission" date="2021-04" db="EMBL/GenBank/DDBJ databases">
        <authorList>
            <person name="Gilroy R."/>
        </authorList>
    </citation>
    <scope>NUCLEOTIDE SEQUENCE</scope>
    <source>
        <strain evidence="15">USASDec5-558</strain>
    </source>
</reference>
<evidence type="ECO:0000313" key="16">
    <source>
        <dbReference type="Proteomes" id="UP000886829"/>
    </source>
</evidence>
<keyword evidence="9" id="KW-0249">Electron transport</keyword>
<keyword evidence="12 14" id="KW-0472">Membrane</keyword>
<evidence type="ECO:0000256" key="5">
    <source>
        <dbReference type="ARBA" id="ARBA00022519"/>
    </source>
</evidence>
<evidence type="ECO:0000256" key="10">
    <source>
        <dbReference type="ARBA" id="ARBA00022989"/>
    </source>
</evidence>
<dbReference type="PANTHER" id="PTHR30365:SF0">
    <property type="entry name" value="CYTOCHROME BD-I UBIQUINOL OXIDASE SUBUNIT 1"/>
    <property type="match status" value="1"/>
</dbReference>
<feature type="transmembrane region" description="Helical" evidence="14">
    <location>
        <begin position="129"/>
        <end position="148"/>
    </location>
</feature>
<keyword evidence="10 14" id="KW-1133">Transmembrane helix</keyword>
<proteinExistence type="inferred from homology"/>
<dbReference type="GO" id="GO:0009055">
    <property type="term" value="F:electron transfer activity"/>
    <property type="evidence" value="ECO:0007669"/>
    <property type="project" value="InterPro"/>
</dbReference>
<dbReference type="GO" id="GO:0020037">
    <property type="term" value="F:heme binding"/>
    <property type="evidence" value="ECO:0007669"/>
    <property type="project" value="TreeGrafter"/>
</dbReference>
<dbReference type="InterPro" id="IPR002585">
    <property type="entry name" value="Cyt-d_ubiquinol_oxidase_su_1"/>
</dbReference>
<name>A0A9D1WCK3_9GAMM</name>
<feature type="transmembrane region" description="Helical" evidence="14">
    <location>
        <begin position="56"/>
        <end position="75"/>
    </location>
</feature>
<feature type="transmembrane region" description="Helical" evidence="14">
    <location>
        <begin position="222"/>
        <end position="240"/>
    </location>
</feature>
<evidence type="ECO:0000256" key="7">
    <source>
        <dbReference type="ARBA" id="ARBA00022692"/>
    </source>
</evidence>